<feature type="compositionally biased region" description="Basic and acidic residues" evidence="4">
    <location>
        <begin position="268"/>
        <end position="283"/>
    </location>
</feature>
<dbReference type="PANTHER" id="PTHR10417">
    <property type="entry name" value="GLUCOCORTICOID MODULATORY ELEMENT-BINDING PROTEIN"/>
    <property type="match status" value="1"/>
</dbReference>
<dbReference type="RefSeq" id="XP_035693640.1">
    <property type="nucleotide sequence ID" value="XM_035837747.1"/>
</dbReference>
<evidence type="ECO:0000259" key="6">
    <source>
        <dbReference type="PROSITE" id="PS50864"/>
    </source>
</evidence>
<feature type="domain" description="SAM" evidence="5">
    <location>
        <begin position="769"/>
        <end position="815"/>
    </location>
</feature>
<organism evidence="7 8">
    <name type="scientific">Branchiostoma floridae</name>
    <name type="common">Florida lancelet</name>
    <name type="synonym">Amphioxus</name>
    <dbReference type="NCBI Taxonomy" id="7739"/>
    <lineage>
        <taxon>Eukaryota</taxon>
        <taxon>Metazoa</taxon>
        <taxon>Chordata</taxon>
        <taxon>Cephalochordata</taxon>
        <taxon>Leptocardii</taxon>
        <taxon>Amphioxiformes</taxon>
        <taxon>Branchiostomatidae</taxon>
        <taxon>Branchiostoma</taxon>
    </lineage>
</organism>
<reference evidence="8" key="2">
    <citation type="submission" date="2025-08" db="UniProtKB">
        <authorList>
            <consortium name="RefSeq"/>
        </authorList>
    </citation>
    <scope>IDENTIFICATION</scope>
    <source>
        <strain evidence="8">S238N-H82</strain>
        <tissue evidence="8">Testes</tissue>
    </source>
</reference>
<feature type="compositionally biased region" description="Acidic residues" evidence="4">
    <location>
        <begin position="284"/>
        <end position="298"/>
    </location>
</feature>
<feature type="compositionally biased region" description="Basic and acidic residues" evidence="4">
    <location>
        <begin position="11"/>
        <end position="39"/>
    </location>
</feature>
<evidence type="ECO:0000259" key="5">
    <source>
        <dbReference type="PROSITE" id="PS50105"/>
    </source>
</evidence>
<keyword evidence="3" id="KW-0539">Nucleus</keyword>
<feature type="compositionally biased region" description="Polar residues" evidence="4">
    <location>
        <begin position="336"/>
        <end position="346"/>
    </location>
</feature>
<dbReference type="SMART" id="SM00258">
    <property type="entry name" value="SAND"/>
    <property type="match status" value="1"/>
</dbReference>
<dbReference type="GeneID" id="118427797"/>
<reference evidence="7" key="1">
    <citation type="journal article" date="2020" name="Nat. Ecol. Evol.">
        <title>Deeply conserved synteny resolves early events in vertebrate evolution.</title>
        <authorList>
            <person name="Simakov O."/>
            <person name="Marletaz F."/>
            <person name="Yue J.X."/>
            <person name="O'Connell B."/>
            <person name="Jenkins J."/>
            <person name="Brandt A."/>
            <person name="Calef R."/>
            <person name="Tung C.H."/>
            <person name="Huang T.K."/>
            <person name="Schmutz J."/>
            <person name="Satoh N."/>
            <person name="Yu J.K."/>
            <person name="Putnam N.H."/>
            <person name="Green R.E."/>
            <person name="Rokhsar D.S."/>
        </authorList>
    </citation>
    <scope>NUCLEOTIDE SEQUENCE [LARGE SCALE GENOMIC DNA]</scope>
    <source>
        <strain evidence="7">S238N-H82</strain>
    </source>
</reference>
<accession>A0A9J7M6S5</accession>
<dbReference type="AlphaFoldDB" id="A0A9J7M6S5"/>
<feature type="region of interest" description="Disordered" evidence="4">
    <location>
        <begin position="847"/>
        <end position="866"/>
    </location>
</feature>
<dbReference type="InterPro" id="IPR000770">
    <property type="entry name" value="SAND_dom"/>
</dbReference>
<dbReference type="PANTHER" id="PTHR10417:SF15">
    <property type="entry name" value="STERILE ALPHA MOTIF DOMAIN-CONTAINING 11"/>
    <property type="match status" value="1"/>
</dbReference>
<evidence type="ECO:0000256" key="3">
    <source>
        <dbReference type="ARBA" id="ARBA00023242"/>
    </source>
</evidence>
<keyword evidence="1" id="KW-0805">Transcription regulation</keyword>
<feature type="domain" description="SAND" evidence="6">
    <location>
        <begin position="156"/>
        <end position="240"/>
    </location>
</feature>
<keyword evidence="7" id="KW-1185">Reference proteome</keyword>
<dbReference type="PROSITE" id="PS50864">
    <property type="entry name" value="SAND"/>
    <property type="match status" value="1"/>
</dbReference>
<feature type="compositionally biased region" description="Basic and acidic residues" evidence="4">
    <location>
        <begin position="657"/>
        <end position="693"/>
    </location>
</feature>
<dbReference type="Gene3D" id="3.10.390.10">
    <property type="entry name" value="SAND domain-like"/>
    <property type="match status" value="1"/>
</dbReference>
<dbReference type="InterPro" id="IPR013761">
    <property type="entry name" value="SAM/pointed_sf"/>
</dbReference>
<dbReference type="SMART" id="SM00454">
    <property type="entry name" value="SAM"/>
    <property type="match status" value="1"/>
</dbReference>
<dbReference type="SUPFAM" id="SSF47769">
    <property type="entry name" value="SAM/Pointed domain"/>
    <property type="match status" value="1"/>
</dbReference>
<dbReference type="InterPro" id="IPR001660">
    <property type="entry name" value="SAM"/>
</dbReference>
<dbReference type="Proteomes" id="UP000001554">
    <property type="component" value="Chromosome 12"/>
</dbReference>
<protein>
    <submittedName>
        <fullName evidence="8">Sterile alpha motif domain-containing protein 11-like isoform X1</fullName>
    </submittedName>
</protein>
<dbReference type="KEGG" id="bfo:118427797"/>
<feature type="region of interest" description="Disordered" evidence="4">
    <location>
        <begin position="320"/>
        <end position="406"/>
    </location>
</feature>
<dbReference type="GO" id="GO:0046872">
    <property type="term" value="F:metal ion binding"/>
    <property type="evidence" value="ECO:0007669"/>
    <property type="project" value="UniProtKB-KW"/>
</dbReference>
<evidence type="ECO:0000256" key="4">
    <source>
        <dbReference type="SAM" id="MobiDB-lite"/>
    </source>
</evidence>
<name>A0A9J7M6S5_BRAFL</name>
<evidence type="ECO:0000313" key="8">
    <source>
        <dbReference type="RefSeq" id="XP_035693640.1"/>
    </source>
</evidence>
<feature type="region of interest" description="Disordered" evidence="4">
    <location>
        <begin position="441"/>
        <end position="508"/>
    </location>
</feature>
<evidence type="ECO:0000256" key="1">
    <source>
        <dbReference type="ARBA" id="ARBA00023015"/>
    </source>
</evidence>
<feature type="region of interest" description="Disordered" evidence="4">
    <location>
        <begin position="1"/>
        <end position="96"/>
    </location>
</feature>
<proteinExistence type="predicted"/>
<evidence type="ECO:0000256" key="2">
    <source>
        <dbReference type="ARBA" id="ARBA00023163"/>
    </source>
</evidence>
<dbReference type="GO" id="GO:0003677">
    <property type="term" value="F:DNA binding"/>
    <property type="evidence" value="ECO:0007669"/>
    <property type="project" value="UniProtKB-KW"/>
</dbReference>
<dbReference type="Pfam" id="PF01342">
    <property type="entry name" value="SAND"/>
    <property type="match status" value="1"/>
</dbReference>
<dbReference type="SUPFAM" id="SSF63763">
    <property type="entry name" value="SAND domain-like"/>
    <property type="match status" value="1"/>
</dbReference>
<feature type="region of interest" description="Disordered" evidence="4">
    <location>
        <begin position="646"/>
        <end position="743"/>
    </location>
</feature>
<feature type="compositionally biased region" description="Basic and acidic residues" evidence="4">
    <location>
        <begin position="388"/>
        <end position="399"/>
    </location>
</feature>
<feature type="region of interest" description="Disordered" evidence="4">
    <location>
        <begin position="268"/>
        <end position="307"/>
    </location>
</feature>
<feature type="compositionally biased region" description="Polar residues" evidence="4">
    <location>
        <begin position="67"/>
        <end position="77"/>
    </location>
</feature>
<dbReference type="PROSITE" id="PS50105">
    <property type="entry name" value="SAM_DOMAIN"/>
    <property type="match status" value="1"/>
</dbReference>
<gene>
    <name evidence="8" type="primary">LOC118427797</name>
</gene>
<evidence type="ECO:0000313" key="7">
    <source>
        <dbReference type="Proteomes" id="UP000001554"/>
    </source>
</evidence>
<feature type="compositionally biased region" description="Basic and acidic residues" evidence="4">
    <location>
        <begin position="710"/>
        <end position="734"/>
    </location>
</feature>
<keyword evidence="2" id="KW-0804">Transcription</keyword>
<dbReference type="InterPro" id="IPR010919">
    <property type="entry name" value="SAND-like_dom_sf"/>
</dbReference>
<dbReference type="Pfam" id="PF00536">
    <property type="entry name" value="SAM_1"/>
    <property type="match status" value="1"/>
</dbReference>
<dbReference type="Gene3D" id="1.10.150.50">
    <property type="entry name" value="Transcription Factor, Ets-1"/>
    <property type="match status" value="1"/>
</dbReference>
<dbReference type="OrthoDB" id="6433810at2759"/>
<sequence>MSEAALNLSKAEPKKSRRDEEKEARKMRSKEHTKDDADVATKPASDSKPGKESAASEPKPGKENSALEANNHSSSKTLPAGGTDFLKDVSSGVKSEKTDGYHHAAEYHESAPGPAMHLPPLHPTAIPGLPGYGHLGYGLFPGLHPAPRPEEALAGCEDVEILYDSGEPVIEVECGENKAFLYINKLCQGSKGPSIRLNSEMLTPNEFQFISGRETAKDWKRSIRHKGKSLKTLMAKGILQVHPPICDCPGCRISSPVAAMLQNRGRLVDKRGGPVSARRREGNQSDDGENAGEADEEQGPSSGKKSNLSSIISHLYCSASSASGGSGTAGDRVAASSPNGSSSGETNGLEGLGLRGVQGRKRGRGRAGSAERREAAGHTKRRRSASPPRDDSPPTHGEDTSAAAYLSSDYRQRLLSALNNEQGTYEEQQQRIYQLANSVEPDRGAQENSGPKENGVCSRRSSPGSPAAGDGPDRGHSPNPARHSPHKPPLPPHMDPGAIPREYLENGGHFFSPHTPHIALGAHLRPPFLGFPHLLSPAHLGYTFLRPGETTPQELLARQNDLLRKRYADQMNTEILLRQQEAFRRYASLSREQQRRLAGEPLSAVPGVLTPDPHLMHPGYAADAPLLYPSEQARRNAMLVLRHAPEVSLPQELSPTHSRERSSPPAKPHDAPSHTESDSSERENVTKDDRETETPEEGPTVNGDVPQDAVPRRPESPSESKDSEMESQPERPSSRDSNASSNNNDCTCRGVACCRDNNIREPEETIASWTVDDVFQFIKSLSGCSEYAQAFKDQAIDGETLPMLHEELLQNQLGMKLGPALKIRAQVAKRQGRCSICFHCLHCHKGQNSVTSEDPPQSPSPAASCS</sequence>